<accession>A0A198ULG7</accession>
<dbReference type="InterPro" id="IPR001750">
    <property type="entry name" value="ND/Mrp_TM"/>
</dbReference>
<feature type="transmembrane region" description="Helical" evidence="11">
    <location>
        <begin position="186"/>
        <end position="209"/>
    </location>
</feature>
<evidence type="ECO:0000256" key="6">
    <source>
        <dbReference type="ARBA" id="ARBA00023136"/>
    </source>
</evidence>
<dbReference type="Pfam" id="PF00361">
    <property type="entry name" value="Proton_antipo_M"/>
    <property type="match status" value="1"/>
</dbReference>
<keyword evidence="14" id="KW-1185">Reference proteome</keyword>
<dbReference type="PANTHER" id="PTHR43507">
    <property type="entry name" value="NADH-UBIQUINONE OXIDOREDUCTASE CHAIN 4"/>
    <property type="match status" value="1"/>
</dbReference>
<dbReference type="GO" id="GO:0016020">
    <property type="term" value="C:membrane"/>
    <property type="evidence" value="ECO:0007669"/>
    <property type="project" value="UniProtKB-SubCell"/>
</dbReference>
<feature type="transmembrane region" description="Helical" evidence="11">
    <location>
        <begin position="100"/>
        <end position="121"/>
    </location>
</feature>
<dbReference type="GO" id="GO:0003954">
    <property type="term" value="F:NADH dehydrogenase activity"/>
    <property type="evidence" value="ECO:0007669"/>
    <property type="project" value="TreeGrafter"/>
</dbReference>
<feature type="transmembrane region" description="Helical" evidence="11">
    <location>
        <begin position="33"/>
        <end position="53"/>
    </location>
</feature>
<feature type="transmembrane region" description="Helical" evidence="11">
    <location>
        <begin position="394"/>
        <end position="411"/>
    </location>
</feature>
<evidence type="ECO:0000256" key="7">
    <source>
        <dbReference type="ARBA" id="ARBA00031584"/>
    </source>
</evidence>
<comment type="similarity">
    <text evidence="2">Belongs to the complex I subunit 4 family.</text>
</comment>
<evidence type="ECO:0000256" key="4">
    <source>
        <dbReference type="ARBA" id="ARBA00022692"/>
    </source>
</evidence>
<evidence type="ECO:0000259" key="12">
    <source>
        <dbReference type="Pfam" id="PF00361"/>
    </source>
</evidence>
<dbReference type="EMBL" id="LXHC01000020">
    <property type="protein sequence ID" value="OAU96082.1"/>
    <property type="molecule type" value="Genomic_DNA"/>
</dbReference>
<reference evidence="13 14" key="1">
    <citation type="journal article" date="2016" name="Genome Biol. Evol.">
        <title>Comparative Genomic Analyses of the Moraxella catarrhalis Serosensitive and Seroresistant Lineages Demonstrate Their Independent Evolution.</title>
        <authorList>
            <person name="Earl J.P."/>
            <person name="de Vries S.P."/>
            <person name="Ahmed A."/>
            <person name="Powell E."/>
            <person name="Schultz M.P."/>
            <person name="Hermans P.W."/>
            <person name="Hill D.J."/>
            <person name="Zhou Z."/>
            <person name="Constantinidou C.I."/>
            <person name="Hu F.Z."/>
            <person name="Bootsma H.J."/>
            <person name="Ehrlich G.D."/>
        </authorList>
    </citation>
    <scope>NUCLEOTIDE SEQUENCE [LARGE SCALE GENOMIC DNA]</scope>
    <source>
        <strain evidence="13 14">Z7542</strain>
    </source>
</reference>
<dbReference type="Proteomes" id="UP000078228">
    <property type="component" value="Unassembled WGS sequence"/>
</dbReference>
<feature type="domain" description="NADH:quinone oxidoreductase/Mrp antiporter transmembrane" evidence="12">
    <location>
        <begin position="145"/>
        <end position="438"/>
    </location>
</feature>
<feature type="transmembrane region" description="Helical" evidence="11">
    <location>
        <begin position="325"/>
        <end position="342"/>
    </location>
</feature>
<dbReference type="RefSeq" id="WP_064611150.1">
    <property type="nucleotide sequence ID" value="NZ_LXHB01000085.1"/>
</dbReference>
<dbReference type="PATRIC" id="fig|480.237.peg.2112"/>
<evidence type="ECO:0000256" key="8">
    <source>
        <dbReference type="ARBA" id="ARBA00032798"/>
    </source>
</evidence>
<feature type="transmembrane region" description="Helical" evidence="11">
    <location>
        <begin position="297"/>
        <end position="318"/>
    </location>
</feature>
<evidence type="ECO:0000256" key="1">
    <source>
        <dbReference type="ARBA" id="ARBA00004127"/>
    </source>
</evidence>
<dbReference type="GO" id="GO:0015990">
    <property type="term" value="P:electron transport coupled proton transport"/>
    <property type="evidence" value="ECO:0007669"/>
    <property type="project" value="TreeGrafter"/>
</dbReference>
<feature type="transmembrane region" description="Helical" evidence="11">
    <location>
        <begin position="6"/>
        <end position="26"/>
    </location>
</feature>
<dbReference type="InterPro" id="IPR010227">
    <property type="entry name" value="NADH_Q_OxRdtase_chainM/4"/>
</dbReference>
<protein>
    <recommendedName>
        <fullName evidence="3">NADH-quinone oxidoreductase subunit M</fullName>
    </recommendedName>
    <alternativeName>
        <fullName evidence="7">NADH dehydrogenase I subunit M</fullName>
    </alternativeName>
    <alternativeName>
        <fullName evidence="8">NDH-1 subunit M</fullName>
    </alternativeName>
</protein>
<name>A0A198ULG7_MORCA</name>
<dbReference type="NCBIfam" id="TIGR01972">
    <property type="entry name" value="NDH_I_M"/>
    <property type="match status" value="1"/>
</dbReference>
<feature type="transmembrane region" description="Helical" evidence="11">
    <location>
        <begin position="431"/>
        <end position="452"/>
    </location>
</feature>
<evidence type="ECO:0000256" key="3">
    <source>
        <dbReference type="ARBA" id="ARBA00019906"/>
    </source>
</evidence>
<feature type="region of interest" description="Disordered" evidence="10">
    <location>
        <begin position="548"/>
        <end position="585"/>
    </location>
</feature>
<evidence type="ECO:0000313" key="13">
    <source>
        <dbReference type="EMBL" id="OAU96082.1"/>
    </source>
</evidence>
<feature type="transmembrane region" description="Helical" evidence="11">
    <location>
        <begin position="354"/>
        <end position="374"/>
    </location>
</feature>
<dbReference type="GO" id="GO:0012505">
    <property type="term" value="C:endomembrane system"/>
    <property type="evidence" value="ECO:0007669"/>
    <property type="project" value="UniProtKB-SubCell"/>
</dbReference>
<keyword evidence="5 11" id="KW-1133">Transmembrane helix</keyword>
<keyword evidence="13" id="KW-0830">Ubiquinone</keyword>
<dbReference type="PANTHER" id="PTHR43507:SF1">
    <property type="entry name" value="NADH-UBIQUINONE OXIDOREDUCTASE CHAIN 4"/>
    <property type="match status" value="1"/>
</dbReference>
<dbReference type="NCBIfam" id="NF004498">
    <property type="entry name" value="PRK05846.1-1"/>
    <property type="match status" value="1"/>
</dbReference>
<feature type="transmembrane region" description="Helical" evidence="11">
    <location>
        <begin position="270"/>
        <end position="291"/>
    </location>
</feature>
<dbReference type="AlphaFoldDB" id="A0A198ULG7"/>
<dbReference type="GO" id="GO:0008137">
    <property type="term" value="F:NADH dehydrogenase (ubiquinone) activity"/>
    <property type="evidence" value="ECO:0007669"/>
    <property type="project" value="InterPro"/>
</dbReference>
<dbReference type="PRINTS" id="PR01437">
    <property type="entry name" value="NUOXDRDTASE4"/>
</dbReference>
<keyword evidence="6 11" id="KW-0472">Membrane</keyword>
<dbReference type="GO" id="GO:0048039">
    <property type="term" value="F:ubiquinone binding"/>
    <property type="evidence" value="ECO:0007669"/>
    <property type="project" value="TreeGrafter"/>
</dbReference>
<proteinExistence type="inferred from homology"/>
<comment type="caution">
    <text evidence="13">The sequence shown here is derived from an EMBL/GenBank/DDBJ whole genome shotgun (WGS) entry which is preliminary data.</text>
</comment>
<feature type="compositionally biased region" description="Basic and acidic residues" evidence="10">
    <location>
        <begin position="550"/>
        <end position="585"/>
    </location>
</feature>
<organism evidence="13 14">
    <name type="scientific">Moraxella catarrhalis</name>
    <name type="common">Branhamella catarrhalis</name>
    <dbReference type="NCBI Taxonomy" id="480"/>
    <lineage>
        <taxon>Bacteria</taxon>
        <taxon>Pseudomonadati</taxon>
        <taxon>Pseudomonadota</taxon>
        <taxon>Gammaproteobacteria</taxon>
        <taxon>Moraxellales</taxon>
        <taxon>Moraxellaceae</taxon>
        <taxon>Moraxella</taxon>
    </lineage>
</organism>
<comment type="subcellular location">
    <subcellularLocation>
        <location evidence="1">Endomembrane system</location>
        <topology evidence="1">Multi-pass membrane protein</topology>
    </subcellularLocation>
    <subcellularLocation>
        <location evidence="9">Membrane</location>
        <topology evidence="9">Multi-pass membrane protein</topology>
    </subcellularLocation>
</comment>
<feature type="transmembrane region" description="Helical" evidence="11">
    <location>
        <begin position="480"/>
        <end position="497"/>
    </location>
</feature>
<keyword evidence="13" id="KW-0560">Oxidoreductase</keyword>
<evidence type="ECO:0000256" key="5">
    <source>
        <dbReference type="ARBA" id="ARBA00022989"/>
    </source>
</evidence>
<feature type="transmembrane region" description="Helical" evidence="11">
    <location>
        <begin position="133"/>
        <end position="166"/>
    </location>
</feature>
<feature type="transmembrane region" description="Helical" evidence="11">
    <location>
        <begin position="229"/>
        <end position="249"/>
    </location>
</feature>
<gene>
    <name evidence="13" type="ORF">AO384_1119</name>
</gene>
<dbReference type="InterPro" id="IPR003918">
    <property type="entry name" value="NADH_UbQ_OxRdtase"/>
</dbReference>
<evidence type="ECO:0000256" key="2">
    <source>
        <dbReference type="ARBA" id="ARBA00009025"/>
    </source>
</evidence>
<evidence type="ECO:0000313" key="14">
    <source>
        <dbReference type="Proteomes" id="UP000078228"/>
    </source>
</evidence>
<dbReference type="GO" id="GO:0042773">
    <property type="term" value="P:ATP synthesis coupled electron transport"/>
    <property type="evidence" value="ECO:0007669"/>
    <property type="project" value="InterPro"/>
</dbReference>
<evidence type="ECO:0000256" key="10">
    <source>
        <dbReference type="SAM" id="MobiDB-lite"/>
    </source>
</evidence>
<evidence type="ECO:0000256" key="9">
    <source>
        <dbReference type="RuleBase" id="RU000320"/>
    </source>
</evidence>
<evidence type="ECO:0000256" key="11">
    <source>
        <dbReference type="SAM" id="Phobius"/>
    </source>
</evidence>
<sequence>MALEQNWILPALIAIPLIAGLLCWLIEKVSDRLPRWIALIGMIITFALTLVLWQQGNFNTLLVTDAPVSGETLPWAAQFILPWIPSFGIKFHLAMDGLSLLMIALTAFLGIMAVGCSWGEIQRRVGFFHLNLLWSLGGVIGVFLAIDLFLFFFFWELMLLPIYFLIALWGHNATGGKTKEYAATKFFIYTQASGLIMLIGILLLVIIHFSQTGVLSFDYHDLLGVDLGGWEYIIMLCFFIGFAVKLPVFPLHGWLPDAHAQAPTAGSVDLAGILIKTAAFGLLRFVIPLFPNASAEFAPVAITLGMIGVFYGAFLAFAQTDIKRLLAYTSVSHMGFVVLAIYDGSLISLQGLMVQMIAHGLSSAALFIMAGQLYERLHTRDMTLMGGMWGQFRYIAPLLMFFSAALLGIPGTGNFIGEILILIGSFAKHPIFVTLATASLVMAGLYSLIMIYRALFGQNTTLDLVKQNHGTLKDLGKRELALLLSLAIGLVWLGLYPQPVMDKSEGSMQWIASAYAHDVIMADEPMHGIRLIEGNMGDYMHTHHHQLHGQRYDAGMHHHEGSDHHHDHDHAGHEHHQDHQTKQGE</sequence>
<dbReference type="eggNOG" id="COG1008">
    <property type="taxonomic scope" value="Bacteria"/>
</dbReference>
<keyword evidence="4 9" id="KW-0812">Transmembrane</keyword>